<protein>
    <submittedName>
        <fullName evidence="2">Uncharacterized protein</fullName>
    </submittedName>
</protein>
<dbReference type="EMBL" id="FNWV01000005">
    <property type="protein sequence ID" value="SEH62408.1"/>
    <property type="molecule type" value="Genomic_DNA"/>
</dbReference>
<gene>
    <name evidence="2" type="ORF">SAMN02910265_01826</name>
</gene>
<keyword evidence="1" id="KW-0472">Membrane</keyword>
<evidence type="ECO:0000313" key="3">
    <source>
        <dbReference type="Proteomes" id="UP000183190"/>
    </source>
</evidence>
<evidence type="ECO:0000256" key="1">
    <source>
        <dbReference type="SAM" id="Phobius"/>
    </source>
</evidence>
<accession>A0A1H6JNF7</accession>
<dbReference type="OrthoDB" id="1821318at2"/>
<dbReference type="AlphaFoldDB" id="A0A1H6JNF7"/>
<dbReference type="RefSeq" id="WP_074716630.1">
    <property type="nucleotide sequence ID" value="NZ_FNWV01000005.1"/>
</dbReference>
<keyword evidence="1" id="KW-1133">Transmembrane helix</keyword>
<name>A0A1H6JNF7_RUMFL</name>
<feature type="transmembrane region" description="Helical" evidence="1">
    <location>
        <begin position="36"/>
        <end position="57"/>
    </location>
</feature>
<reference evidence="2 3" key="1">
    <citation type="submission" date="2016-10" db="EMBL/GenBank/DDBJ databases">
        <authorList>
            <person name="de Groot N.N."/>
        </authorList>
    </citation>
    <scope>NUCLEOTIDE SEQUENCE [LARGE SCALE GENOMIC DNA]</scope>
    <source>
        <strain evidence="2 3">YAD2003</strain>
    </source>
</reference>
<dbReference type="Proteomes" id="UP000183190">
    <property type="component" value="Unassembled WGS sequence"/>
</dbReference>
<organism evidence="2 3">
    <name type="scientific">Ruminococcus flavefaciens</name>
    <dbReference type="NCBI Taxonomy" id="1265"/>
    <lineage>
        <taxon>Bacteria</taxon>
        <taxon>Bacillati</taxon>
        <taxon>Bacillota</taxon>
        <taxon>Clostridia</taxon>
        <taxon>Eubacteriales</taxon>
        <taxon>Oscillospiraceae</taxon>
        <taxon>Ruminococcus</taxon>
    </lineage>
</organism>
<proteinExistence type="predicted"/>
<keyword evidence="1" id="KW-0812">Transmembrane</keyword>
<sequence length="343" mass="37832">MREYDKKTLKIAERIFEKGDEILEQRQKKAAKIRHISYAVSGLCAVLIVCFGVWKILPSINKPDGSFKDTGTVITTEAATDTVTTAFTTTENTTVTEAANAVATIKTTAESTETAAAVTVRTSANGITPVRTTTVNNTVTRRTTAKATAKITHTTVYTHTTVNQVSSTTAWSGEEIAHMTTSRVNERLEEWWTTVKTTIADIPVGPVTTKKTSANVTIISTVSTRVTEEPVIKPVTTSTSVMPTDINSLFKLYPVSVSLDNVRYDKGTAESNPTSAVEIKIGDFIRKARVTIYITNKNKIVQTMEVYEIKGRSSEQAVAVRLTDTDEYFEFRNYNYRKEDDGL</sequence>
<evidence type="ECO:0000313" key="2">
    <source>
        <dbReference type="EMBL" id="SEH62408.1"/>
    </source>
</evidence>